<dbReference type="Gene3D" id="3.50.50.60">
    <property type="entry name" value="FAD/NAD(P)-binding domain"/>
    <property type="match status" value="1"/>
</dbReference>
<feature type="domain" description="Amine oxidase" evidence="1">
    <location>
        <begin position="14"/>
        <end position="93"/>
    </location>
</feature>
<gene>
    <name evidence="2" type="ORF">A6302_00680</name>
</gene>
<evidence type="ECO:0000259" key="1">
    <source>
        <dbReference type="Pfam" id="PF01593"/>
    </source>
</evidence>
<evidence type="ECO:0000313" key="2">
    <source>
        <dbReference type="EMBL" id="ODN71948.1"/>
    </source>
</evidence>
<accession>A0A1E3H6I3</accession>
<dbReference type="PATRIC" id="fig|1439726.3.peg.718"/>
<organism evidence="2 3">
    <name type="scientific">Methylobrevis pamukkalensis</name>
    <dbReference type="NCBI Taxonomy" id="1439726"/>
    <lineage>
        <taxon>Bacteria</taxon>
        <taxon>Pseudomonadati</taxon>
        <taxon>Pseudomonadota</taxon>
        <taxon>Alphaproteobacteria</taxon>
        <taxon>Hyphomicrobiales</taxon>
        <taxon>Pleomorphomonadaceae</taxon>
        <taxon>Methylobrevis</taxon>
    </lineage>
</organism>
<dbReference type="SUPFAM" id="SSF51905">
    <property type="entry name" value="FAD/NAD(P)-binding domain"/>
    <property type="match status" value="1"/>
</dbReference>
<dbReference type="GO" id="GO:0016491">
    <property type="term" value="F:oxidoreductase activity"/>
    <property type="evidence" value="ECO:0007669"/>
    <property type="project" value="InterPro"/>
</dbReference>
<proteinExistence type="predicted"/>
<keyword evidence="3" id="KW-1185">Reference proteome</keyword>
<dbReference type="InterPro" id="IPR002937">
    <property type="entry name" value="Amino_oxidase"/>
</dbReference>
<dbReference type="PANTHER" id="PTHR42923:SF17">
    <property type="entry name" value="AMINE OXIDASE DOMAIN-CONTAINING PROTEIN"/>
    <property type="match status" value="1"/>
</dbReference>
<dbReference type="PANTHER" id="PTHR42923">
    <property type="entry name" value="PROTOPORPHYRINOGEN OXIDASE"/>
    <property type="match status" value="1"/>
</dbReference>
<dbReference type="InterPro" id="IPR036188">
    <property type="entry name" value="FAD/NAD-bd_sf"/>
</dbReference>
<dbReference type="EMBL" id="MCRJ01000010">
    <property type="protein sequence ID" value="ODN71948.1"/>
    <property type="molecule type" value="Genomic_DNA"/>
</dbReference>
<protein>
    <recommendedName>
        <fullName evidence="1">Amine oxidase domain-containing protein</fullName>
    </recommendedName>
</protein>
<name>A0A1E3H6I3_9HYPH</name>
<evidence type="ECO:0000313" key="3">
    <source>
        <dbReference type="Proteomes" id="UP000094622"/>
    </source>
</evidence>
<dbReference type="Pfam" id="PF01593">
    <property type="entry name" value="Amino_oxidase"/>
    <property type="match status" value="1"/>
</dbReference>
<dbReference type="Gene3D" id="3.30.70.1990">
    <property type="match status" value="1"/>
</dbReference>
<dbReference type="AlphaFoldDB" id="A0A1E3H6I3"/>
<dbReference type="InterPro" id="IPR050464">
    <property type="entry name" value="Zeta_carotene_desat/Oxidored"/>
</dbReference>
<reference evidence="2 3" key="1">
    <citation type="submission" date="2016-07" db="EMBL/GenBank/DDBJ databases">
        <title>Draft Genome Sequence of Methylobrevis pamukkalensis PK2.</title>
        <authorList>
            <person name="Vasilenko O.V."/>
            <person name="Doronina N.V."/>
            <person name="Shmareva M.N."/>
            <person name="Tarlachkov S.V."/>
            <person name="Mustakhimov I."/>
            <person name="Trotsenko Y.A."/>
        </authorList>
    </citation>
    <scope>NUCLEOTIDE SEQUENCE [LARGE SCALE GENOMIC DNA]</scope>
    <source>
        <strain evidence="2 3">PK2</strain>
    </source>
</reference>
<sequence>MRFCCNHGLMQVTGRPIWRTVKGGSRRYVERLVAPFTDRVRLSTPIRRIVRAPDGVTLHDAHGAAHRHDQVVIAAHADDALAMLAEPTADERRVLGAFRYSVNEAVLHRDPALMPQRRTAWSAWNYLADRRSETDGLSVTYWMNKLQHPDVREDVFVTLNPHRTPRADLVLRRENYRHPMFDLDALAAQKALWSLQGRRGTWFCGAHFGAGFHEDGLQAGLAVAEDLGGVRRPWTVADDSARIFRGPVPGAGGDVVAEAAAT</sequence>
<comment type="caution">
    <text evidence="2">The sequence shown here is derived from an EMBL/GenBank/DDBJ whole genome shotgun (WGS) entry which is preliminary data.</text>
</comment>
<dbReference type="Proteomes" id="UP000094622">
    <property type="component" value="Unassembled WGS sequence"/>
</dbReference>
<dbReference type="Gene3D" id="1.10.405.20">
    <property type="match status" value="1"/>
</dbReference>